<keyword evidence="5 7" id="KW-1133">Transmembrane helix</keyword>
<keyword evidence="3" id="KW-1003">Cell membrane</keyword>
<keyword evidence="10" id="KW-1185">Reference proteome</keyword>
<evidence type="ECO:0000313" key="10">
    <source>
        <dbReference type="Proteomes" id="UP000190774"/>
    </source>
</evidence>
<reference evidence="10" key="1">
    <citation type="submission" date="2017-02" db="EMBL/GenBank/DDBJ databases">
        <authorList>
            <person name="Varghese N."/>
            <person name="Submissions S."/>
        </authorList>
    </citation>
    <scope>NUCLEOTIDE SEQUENCE [LARGE SCALE GENOMIC DNA]</scope>
    <source>
        <strain evidence="10">ATCC 700200</strain>
    </source>
</reference>
<comment type="subcellular location">
    <subcellularLocation>
        <location evidence="1">Cell membrane</location>
        <topology evidence="1">Multi-pass membrane protein</topology>
    </subcellularLocation>
</comment>
<dbReference type="GO" id="GO:0005886">
    <property type="term" value="C:plasma membrane"/>
    <property type="evidence" value="ECO:0007669"/>
    <property type="project" value="UniProtKB-SubCell"/>
</dbReference>
<comment type="similarity">
    <text evidence="2">Belongs to the GSP F family.</text>
</comment>
<feature type="domain" description="Type II secretion system protein GspF" evidence="8">
    <location>
        <begin position="278"/>
        <end position="398"/>
    </location>
</feature>
<dbReference type="AlphaFoldDB" id="A0A1T4YA94"/>
<dbReference type="Proteomes" id="UP000190774">
    <property type="component" value="Unassembled WGS sequence"/>
</dbReference>
<feature type="transmembrane region" description="Helical" evidence="7">
    <location>
        <begin position="174"/>
        <end position="197"/>
    </location>
</feature>
<feature type="domain" description="Type II secretion system protein GspF" evidence="8">
    <location>
        <begin position="75"/>
        <end position="198"/>
    </location>
</feature>
<name>A0A1T4YA94_9BACT</name>
<proteinExistence type="inferred from homology"/>
<dbReference type="PRINTS" id="PR00812">
    <property type="entry name" value="BCTERIALGSPF"/>
</dbReference>
<keyword evidence="4 7" id="KW-0812">Transmembrane</keyword>
<dbReference type="PANTHER" id="PTHR30012">
    <property type="entry name" value="GENERAL SECRETION PATHWAY PROTEIN"/>
    <property type="match status" value="1"/>
</dbReference>
<evidence type="ECO:0000256" key="5">
    <source>
        <dbReference type="ARBA" id="ARBA00022989"/>
    </source>
</evidence>
<evidence type="ECO:0000256" key="2">
    <source>
        <dbReference type="ARBA" id="ARBA00005745"/>
    </source>
</evidence>
<dbReference type="InterPro" id="IPR042094">
    <property type="entry name" value="T2SS_GspF_sf"/>
</dbReference>
<dbReference type="STRING" id="48467.SAMN02745166_02838"/>
<dbReference type="Gene3D" id="1.20.81.30">
    <property type="entry name" value="Type II secretion system (T2SS), domain F"/>
    <property type="match status" value="2"/>
</dbReference>
<evidence type="ECO:0000256" key="1">
    <source>
        <dbReference type="ARBA" id="ARBA00004651"/>
    </source>
</evidence>
<dbReference type="PANTHER" id="PTHR30012:SF0">
    <property type="entry name" value="TYPE II SECRETION SYSTEM PROTEIN F-RELATED"/>
    <property type="match status" value="1"/>
</dbReference>
<dbReference type="OrthoDB" id="9805682at2"/>
<gene>
    <name evidence="9" type="ORF">SAMN02745166_02838</name>
</gene>
<dbReference type="InterPro" id="IPR018076">
    <property type="entry name" value="T2SS_GspF_dom"/>
</dbReference>
<evidence type="ECO:0000256" key="3">
    <source>
        <dbReference type="ARBA" id="ARBA00022475"/>
    </source>
</evidence>
<dbReference type="Pfam" id="PF00482">
    <property type="entry name" value="T2SSF"/>
    <property type="match status" value="2"/>
</dbReference>
<evidence type="ECO:0000313" key="9">
    <source>
        <dbReference type="EMBL" id="SKA98686.1"/>
    </source>
</evidence>
<dbReference type="InterPro" id="IPR003004">
    <property type="entry name" value="GspF/PilC"/>
</dbReference>
<feature type="transmembrane region" description="Helical" evidence="7">
    <location>
        <begin position="377"/>
        <end position="402"/>
    </location>
</feature>
<evidence type="ECO:0000259" key="8">
    <source>
        <dbReference type="Pfam" id="PF00482"/>
    </source>
</evidence>
<evidence type="ECO:0000256" key="4">
    <source>
        <dbReference type="ARBA" id="ARBA00022692"/>
    </source>
</evidence>
<dbReference type="RefSeq" id="WP_078814005.1">
    <property type="nucleotide sequence ID" value="NZ_FUYE01000008.1"/>
</dbReference>
<accession>A0A1T4YA94</accession>
<keyword evidence="6 7" id="KW-0472">Membrane</keyword>
<sequence>MPSFSYTALNASGQTITGSLAVGSKAEVFRKLEAQALTPIKVAEEAKSAQASAAAAAKLEDNQPVRLKRAQIILFTEELADMLDGGLQIDQALRVIAERQEDVALRRVSTILRDQLREGSTVAKALKKASPSFDDLYCNLVAAGEVSGSLSEILRRLAQNLAVMAELQAKVTSAMIYPAFLVSACVVLMIVFMTVMVPQITDLLAKSGQKLPFATQMLISFNTFLAQWWWVILAVLIITGLSFKAYIATPRGLMWWHETKLKLPLFGPVIATRFYAQFAHSMGSLVGNGVPLLNSIRLVSKISANVFIQSLLAKVTGLVAEGGALSSSLKKVSHFPLMLVDMIAVGEQTGMLGKSLEKCATRYDKELDKRIKRMTALISPIIIVFMAIIVGVVAYSIISAVFQSVNGIKSRA</sequence>
<evidence type="ECO:0000256" key="6">
    <source>
        <dbReference type="ARBA" id="ARBA00023136"/>
    </source>
</evidence>
<dbReference type="EMBL" id="FUYE01000008">
    <property type="protein sequence ID" value="SKA98686.1"/>
    <property type="molecule type" value="Genomic_DNA"/>
</dbReference>
<protein>
    <submittedName>
        <fullName evidence="9">Type IV pilus assembly protein PilC</fullName>
    </submittedName>
</protein>
<evidence type="ECO:0000256" key="7">
    <source>
        <dbReference type="SAM" id="Phobius"/>
    </source>
</evidence>
<feature type="transmembrane region" description="Helical" evidence="7">
    <location>
        <begin position="227"/>
        <end position="247"/>
    </location>
</feature>
<organism evidence="9 10">
    <name type="scientific">Prosthecobacter debontii</name>
    <dbReference type="NCBI Taxonomy" id="48467"/>
    <lineage>
        <taxon>Bacteria</taxon>
        <taxon>Pseudomonadati</taxon>
        <taxon>Verrucomicrobiota</taxon>
        <taxon>Verrucomicrobiia</taxon>
        <taxon>Verrucomicrobiales</taxon>
        <taxon>Verrucomicrobiaceae</taxon>
        <taxon>Prosthecobacter</taxon>
    </lineage>
</organism>